<dbReference type="EMBL" id="LCWV01000037">
    <property type="protein sequence ID" value="PWI65185.1"/>
    <property type="molecule type" value="Genomic_DNA"/>
</dbReference>
<evidence type="ECO:0000313" key="3">
    <source>
        <dbReference type="Proteomes" id="UP000245956"/>
    </source>
</evidence>
<comment type="caution">
    <text evidence="2">The sequence shown here is derived from an EMBL/GenBank/DDBJ whole genome shotgun (WGS) entry which is preliminary data.</text>
</comment>
<feature type="compositionally biased region" description="Basic and acidic residues" evidence="1">
    <location>
        <begin position="126"/>
        <end position="139"/>
    </location>
</feature>
<feature type="region of interest" description="Disordered" evidence="1">
    <location>
        <begin position="83"/>
        <end position="171"/>
    </location>
</feature>
<evidence type="ECO:0000313" key="2">
    <source>
        <dbReference type="EMBL" id="PWI65185.1"/>
    </source>
</evidence>
<organism evidence="2 3">
    <name type="scientific">Purpureocillium lilacinum</name>
    <name type="common">Paecilomyces lilacinus</name>
    <dbReference type="NCBI Taxonomy" id="33203"/>
    <lineage>
        <taxon>Eukaryota</taxon>
        <taxon>Fungi</taxon>
        <taxon>Dikarya</taxon>
        <taxon>Ascomycota</taxon>
        <taxon>Pezizomycotina</taxon>
        <taxon>Sordariomycetes</taxon>
        <taxon>Hypocreomycetidae</taxon>
        <taxon>Hypocreales</taxon>
        <taxon>Ophiocordycipitaceae</taxon>
        <taxon>Purpureocillium</taxon>
    </lineage>
</organism>
<dbReference type="Proteomes" id="UP000245956">
    <property type="component" value="Unassembled WGS sequence"/>
</dbReference>
<protein>
    <submittedName>
        <fullName evidence="2">Uncharacterized protein</fullName>
    </submittedName>
</protein>
<sequence length="171" mass="17948">MTASGAAARENGIMAQGPASKTAKPAEPRKRRRDSSDDEARNMPANVAGPFPVSGIQALPVLAASVSNDRLYIARGHECKARSTLGFASQNSLAPRPTPLPRSAPQEPDDRNGPGVAGGKNLPKGSEADERLAFKEKNRPQLAAGNRTRLGSEATCGQAGPRLRAIEDELS</sequence>
<proteinExistence type="predicted"/>
<name>A0A2U3DSH3_PURLI</name>
<accession>A0A2U3DSH3</accession>
<reference evidence="2 3" key="1">
    <citation type="journal article" date="2016" name="Front. Microbiol.">
        <title>Genome and transcriptome sequences reveal the specific parasitism of the nematophagous Purpureocillium lilacinum 36-1.</title>
        <authorList>
            <person name="Xie J."/>
            <person name="Li S."/>
            <person name="Mo C."/>
            <person name="Xiao X."/>
            <person name="Peng D."/>
            <person name="Wang G."/>
            <person name="Xiao Y."/>
        </authorList>
    </citation>
    <scope>NUCLEOTIDE SEQUENCE [LARGE SCALE GENOMIC DNA]</scope>
    <source>
        <strain evidence="2 3">36-1</strain>
    </source>
</reference>
<evidence type="ECO:0000256" key="1">
    <source>
        <dbReference type="SAM" id="MobiDB-lite"/>
    </source>
</evidence>
<feature type="region of interest" description="Disordered" evidence="1">
    <location>
        <begin position="1"/>
        <end position="53"/>
    </location>
</feature>
<gene>
    <name evidence="2" type="ORF">PCL_07362</name>
</gene>
<dbReference type="AlphaFoldDB" id="A0A2U3DSH3"/>
<feature type="compositionally biased region" description="Basic and acidic residues" evidence="1">
    <location>
        <begin position="24"/>
        <end position="41"/>
    </location>
</feature>